<comment type="caution">
    <text evidence="7">The sequence shown here is derived from an EMBL/GenBank/DDBJ whole genome shotgun (WGS) entry which is preliminary data.</text>
</comment>
<keyword evidence="8" id="KW-1185">Reference proteome</keyword>
<evidence type="ECO:0000313" key="8">
    <source>
        <dbReference type="Proteomes" id="UP001596137"/>
    </source>
</evidence>
<evidence type="ECO:0000256" key="3">
    <source>
        <dbReference type="ARBA" id="ARBA00023163"/>
    </source>
</evidence>
<dbReference type="PANTHER" id="PTHR30055:SF151">
    <property type="entry name" value="TRANSCRIPTIONAL REGULATORY PROTEIN"/>
    <property type="match status" value="1"/>
</dbReference>
<name>A0ABW1NE10_9ACTN</name>
<reference evidence="8" key="1">
    <citation type="journal article" date="2019" name="Int. J. Syst. Evol. Microbiol.">
        <title>The Global Catalogue of Microorganisms (GCM) 10K type strain sequencing project: providing services to taxonomists for standard genome sequencing and annotation.</title>
        <authorList>
            <consortium name="The Broad Institute Genomics Platform"/>
            <consortium name="The Broad Institute Genome Sequencing Center for Infectious Disease"/>
            <person name="Wu L."/>
            <person name="Ma J."/>
        </authorList>
    </citation>
    <scope>NUCLEOTIDE SEQUENCE [LARGE SCALE GENOMIC DNA]</scope>
    <source>
        <strain evidence="8">JCM 30346</strain>
    </source>
</reference>
<dbReference type="SUPFAM" id="SSF48498">
    <property type="entry name" value="Tetracyclin repressor-like, C-terminal domain"/>
    <property type="match status" value="1"/>
</dbReference>
<dbReference type="Gene3D" id="1.10.10.60">
    <property type="entry name" value="Homeodomain-like"/>
    <property type="match status" value="1"/>
</dbReference>
<feature type="domain" description="HTH gntR-type" evidence="5">
    <location>
        <begin position="5"/>
        <end position="73"/>
    </location>
</feature>
<dbReference type="Gene3D" id="1.10.357.10">
    <property type="entry name" value="Tetracycline Repressor, domain 2"/>
    <property type="match status" value="1"/>
</dbReference>
<accession>A0ABW1NE10</accession>
<dbReference type="InterPro" id="IPR004111">
    <property type="entry name" value="Repressor_TetR_C"/>
</dbReference>
<organism evidence="7 8">
    <name type="scientific">Sphaerisporangium aureirubrum</name>
    <dbReference type="NCBI Taxonomy" id="1544736"/>
    <lineage>
        <taxon>Bacteria</taxon>
        <taxon>Bacillati</taxon>
        <taxon>Actinomycetota</taxon>
        <taxon>Actinomycetes</taxon>
        <taxon>Streptosporangiales</taxon>
        <taxon>Streptosporangiaceae</taxon>
        <taxon>Sphaerisporangium</taxon>
    </lineage>
</organism>
<gene>
    <name evidence="7" type="ORF">ACFP1K_10245</name>
</gene>
<keyword evidence="2 4" id="KW-0238">DNA-binding</keyword>
<keyword evidence="1" id="KW-0805">Transcription regulation</keyword>
<dbReference type="PANTHER" id="PTHR30055">
    <property type="entry name" value="HTH-TYPE TRANSCRIPTIONAL REGULATOR RUTR"/>
    <property type="match status" value="1"/>
</dbReference>
<keyword evidence="3" id="KW-0804">Transcription</keyword>
<evidence type="ECO:0000256" key="2">
    <source>
        <dbReference type="ARBA" id="ARBA00023125"/>
    </source>
</evidence>
<dbReference type="SUPFAM" id="SSF46689">
    <property type="entry name" value="Homeodomain-like"/>
    <property type="match status" value="1"/>
</dbReference>
<proteinExistence type="predicted"/>
<feature type="DNA-binding region" description="H-T-H motif" evidence="4">
    <location>
        <begin position="112"/>
        <end position="131"/>
    </location>
</feature>
<dbReference type="InterPro" id="IPR050109">
    <property type="entry name" value="HTH-type_TetR-like_transc_reg"/>
</dbReference>
<dbReference type="InterPro" id="IPR036390">
    <property type="entry name" value="WH_DNA-bd_sf"/>
</dbReference>
<dbReference type="RefSeq" id="WP_380749657.1">
    <property type="nucleotide sequence ID" value="NZ_JBHSRF010000010.1"/>
</dbReference>
<evidence type="ECO:0000256" key="1">
    <source>
        <dbReference type="ARBA" id="ARBA00023015"/>
    </source>
</evidence>
<dbReference type="SUPFAM" id="SSF46785">
    <property type="entry name" value="Winged helix' DNA-binding domain"/>
    <property type="match status" value="1"/>
</dbReference>
<protein>
    <submittedName>
        <fullName evidence="7">TetR/AcrR family transcriptional regulator C-terminal domain-containing protein</fullName>
    </submittedName>
</protein>
<feature type="domain" description="HTH tetR-type" evidence="6">
    <location>
        <begin position="89"/>
        <end position="149"/>
    </location>
</feature>
<dbReference type="CDD" id="cd07377">
    <property type="entry name" value="WHTH_GntR"/>
    <property type="match status" value="1"/>
</dbReference>
<dbReference type="InterPro" id="IPR036388">
    <property type="entry name" value="WH-like_DNA-bd_sf"/>
</dbReference>
<evidence type="ECO:0000256" key="4">
    <source>
        <dbReference type="PROSITE-ProRule" id="PRU00335"/>
    </source>
</evidence>
<dbReference type="InterPro" id="IPR036271">
    <property type="entry name" value="Tet_transcr_reg_TetR-rel_C_sf"/>
</dbReference>
<dbReference type="Proteomes" id="UP001596137">
    <property type="component" value="Unassembled WGS sequence"/>
</dbReference>
<evidence type="ECO:0000313" key="7">
    <source>
        <dbReference type="EMBL" id="MFC6081541.1"/>
    </source>
</evidence>
<dbReference type="InterPro" id="IPR009057">
    <property type="entry name" value="Homeodomain-like_sf"/>
</dbReference>
<evidence type="ECO:0000259" key="6">
    <source>
        <dbReference type="PROSITE" id="PS50977"/>
    </source>
</evidence>
<dbReference type="EMBL" id="JBHSRF010000010">
    <property type="protein sequence ID" value="MFC6081541.1"/>
    <property type="molecule type" value="Genomic_DNA"/>
</dbReference>
<dbReference type="InterPro" id="IPR001647">
    <property type="entry name" value="HTH_TetR"/>
</dbReference>
<evidence type="ECO:0000259" key="5">
    <source>
        <dbReference type="PROSITE" id="PS50949"/>
    </source>
</evidence>
<sequence length="313" mass="34851">MTDKNPPYLRIVDDVRRRITSGDLRPGDRIPSARRITQDWGVAIATATKALATLRQEGLTTVHPGVGTVVAARTRQPPPARPREGTDTDLTRRRIVRAAIDIADAEGMAELSMRRIATALGVATMSLYRHVPGKDDLVLLMIDAALGEEPFPAARPDGWRARLAFCARLQWTLFRRHPWLAPAMSLTRPQLAPNALIHTEWVLGAFDGTGLGQHERMYVHIMMFSYVRGLATALEPEADAERETGMTSDEWMESHEQAFETLGATGPLMAVLQLDDFDFDLDKLFEFGLTRFLDGLETFLSPPQDARFTSTSQ</sequence>
<dbReference type="InterPro" id="IPR000524">
    <property type="entry name" value="Tscrpt_reg_HTH_GntR"/>
</dbReference>
<dbReference type="PROSITE" id="PS50977">
    <property type="entry name" value="HTH_TETR_2"/>
    <property type="match status" value="1"/>
</dbReference>
<dbReference type="Pfam" id="PF00392">
    <property type="entry name" value="GntR"/>
    <property type="match status" value="1"/>
</dbReference>
<dbReference type="PROSITE" id="PS50949">
    <property type="entry name" value="HTH_GNTR"/>
    <property type="match status" value="1"/>
</dbReference>
<dbReference type="SMART" id="SM00345">
    <property type="entry name" value="HTH_GNTR"/>
    <property type="match status" value="1"/>
</dbReference>
<dbReference type="Gene3D" id="1.10.10.10">
    <property type="entry name" value="Winged helix-like DNA-binding domain superfamily/Winged helix DNA-binding domain"/>
    <property type="match status" value="1"/>
</dbReference>
<dbReference type="Pfam" id="PF00440">
    <property type="entry name" value="TetR_N"/>
    <property type="match status" value="1"/>
</dbReference>
<dbReference type="Pfam" id="PF02909">
    <property type="entry name" value="TetR_C_1"/>
    <property type="match status" value="1"/>
</dbReference>